<accession>A0A423PM47</accession>
<dbReference type="GO" id="GO:0005506">
    <property type="term" value="F:iron ion binding"/>
    <property type="evidence" value="ECO:0007669"/>
    <property type="project" value="InterPro"/>
</dbReference>
<dbReference type="Gene3D" id="3.30.365.10">
    <property type="entry name" value="Aldehyde oxidase/xanthine dehydrogenase, molybdopterin binding domain"/>
    <property type="match status" value="4"/>
</dbReference>
<sequence length="734" mass="78758">MSNDIIGAAKPRIDGPDKLSGRARYAADHYPANLTYAYGVFSNIASGKIASIDVEKAKKQPGVIEIFHHDNFPKLHRSPSNFAQQNKVDEARLPFEDNNVYYGGQFVALVVADTFENARDAAHFVDVTYQESKPVTSLTAALKNGDPKQAKSSRHTRGDADSAFASAAHQVDVTYTTPVETHNPMEMHATTADWNNGNLTFYEASQGVVFAKNTIAAVFGINPARIDARAPYIGSGFGSKLWIWPHAVAATAASRELGRPVQLVVPRAQMFTTTGHRPATHQNLKLGADANGKLQAIVHDSVNSTSFVGNYVETCGSVTKSLYDCSNVRVTHATAQVNQGTPTSMRAPGAAPGLFALESAIDELAEKIGMDPLALRKANYTETDGSKSLPFSSIHLMECYEKGAKEFGWDKRTPEIGSMKNGTEILGWGMAACNWEALKRDCNARVALRADGTAFVSCATQDIGTGTYTIVAQTAADVLGLPLDKIHVELGDSAYPSGPLSGGSWASASALPAIHAAAKKAADQLKGYAVEEDAVFADAKTDDLSLADGKLSLKGGQSVDFVQILQKRKVAEAFGEAYTTGATGDEYSFRSFGAHFVEIGWDPGISRLRVNRVVSAIDCGQIVNTKTASNQVEGAIAMGIGMALFEQTEYDHRSGMPVNNNYAEYLVPTHADYPEDVNVLLLDYPDYKFNDLGIRGIGEIGITGMAAAVANAVYHATGKRVRDLPIRIEDLMSA</sequence>
<dbReference type="PANTHER" id="PTHR11908">
    <property type="entry name" value="XANTHINE DEHYDROGENASE"/>
    <property type="match status" value="1"/>
</dbReference>
<dbReference type="Proteomes" id="UP000285310">
    <property type="component" value="Unassembled WGS sequence"/>
</dbReference>
<reference evidence="5 6" key="1">
    <citation type="submission" date="2013-10" db="EMBL/GenBank/DDBJ databases">
        <title>Salinisphaera japonica YTM-1 Genome Sequencing.</title>
        <authorList>
            <person name="Lai Q."/>
            <person name="Li C."/>
            <person name="Shao Z."/>
        </authorList>
    </citation>
    <scope>NUCLEOTIDE SEQUENCE [LARGE SCALE GENOMIC DNA]</scope>
    <source>
        <strain evidence="5 6">YTM-1</strain>
    </source>
</reference>
<dbReference type="OrthoDB" id="6177861at2"/>
<keyword evidence="2" id="KW-0500">Molybdenum</keyword>
<gene>
    <name evidence="5" type="ORF">SAJA_11060</name>
</gene>
<comment type="similarity">
    <text evidence="1">Belongs to the xanthine dehydrogenase family.</text>
</comment>
<keyword evidence="6" id="KW-1185">Reference proteome</keyword>
<dbReference type="SMART" id="SM01008">
    <property type="entry name" value="Ald_Xan_dh_C"/>
    <property type="match status" value="1"/>
</dbReference>
<evidence type="ECO:0000256" key="1">
    <source>
        <dbReference type="ARBA" id="ARBA00006849"/>
    </source>
</evidence>
<dbReference type="InterPro" id="IPR008274">
    <property type="entry name" value="AldOxase/xan_DH_MoCoBD1"/>
</dbReference>
<dbReference type="InterPro" id="IPR037165">
    <property type="entry name" value="AldOxase/xan_DH_Mopterin-bd_sf"/>
</dbReference>
<dbReference type="SUPFAM" id="SSF54665">
    <property type="entry name" value="CO dehydrogenase molybdoprotein N-domain-like"/>
    <property type="match status" value="1"/>
</dbReference>
<evidence type="ECO:0000256" key="2">
    <source>
        <dbReference type="ARBA" id="ARBA00022505"/>
    </source>
</evidence>
<name>A0A423PM47_9GAMM</name>
<dbReference type="GO" id="GO:0016491">
    <property type="term" value="F:oxidoreductase activity"/>
    <property type="evidence" value="ECO:0007669"/>
    <property type="project" value="UniProtKB-KW"/>
</dbReference>
<dbReference type="AlphaFoldDB" id="A0A423PM47"/>
<dbReference type="RefSeq" id="WP_123658690.1">
    <property type="nucleotide sequence ID" value="NZ_AYKG01000034.1"/>
</dbReference>
<dbReference type="PANTHER" id="PTHR11908:SF132">
    <property type="entry name" value="ALDEHYDE OXIDASE 1-RELATED"/>
    <property type="match status" value="1"/>
</dbReference>
<dbReference type="InterPro" id="IPR036856">
    <property type="entry name" value="Ald_Oxase/Xan_DH_a/b_sf"/>
</dbReference>
<evidence type="ECO:0000313" key="5">
    <source>
        <dbReference type="EMBL" id="ROO26602.1"/>
    </source>
</evidence>
<comment type="caution">
    <text evidence="5">The sequence shown here is derived from an EMBL/GenBank/DDBJ whole genome shotgun (WGS) entry which is preliminary data.</text>
</comment>
<dbReference type="FunCoup" id="A0A423PM47">
    <property type="interactions" value="74"/>
</dbReference>
<dbReference type="Pfam" id="PF02738">
    <property type="entry name" value="MoCoBD_1"/>
    <property type="match status" value="1"/>
</dbReference>
<dbReference type="Gene3D" id="3.90.1170.50">
    <property type="entry name" value="Aldehyde oxidase/xanthine dehydrogenase, a/b hammerhead"/>
    <property type="match status" value="1"/>
</dbReference>
<evidence type="ECO:0000313" key="6">
    <source>
        <dbReference type="Proteomes" id="UP000285310"/>
    </source>
</evidence>
<evidence type="ECO:0000259" key="4">
    <source>
        <dbReference type="SMART" id="SM01008"/>
    </source>
</evidence>
<proteinExistence type="inferred from homology"/>
<dbReference type="InterPro" id="IPR016208">
    <property type="entry name" value="Ald_Oxase/xanthine_DH-like"/>
</dbReference>
<dbReference type="Pfam" id="PF20256">
    <property type="entry name" value="MoCoBD_2"/>
    <property type="match status" value="1"/>
</dbReference>
<feature type="domain" description="Aldehyde oxidase/xanthine dehydrogenase a/b hammerhead" evidence="4">
    <location>
        <begin position="20"/>
        <end position="133"/>
    </location>
</feature>
<protein>
    <submittedName>
        <fullName evidence="5">Aldehyde oxidase</fullName>
    </submittedName>
</protein>
<dbReference type="EMBL" id="AYKG01000034">
    <property type="protein sequence ID" value="ROO26602.1"/>
    <property type="molecule type" value="Genomic_DNA"/>
</dbReference>
<dbReference type="Pfam" id="PF01315">
    <property type="entry name" value="Ald_Xan_dh_C"/>
    <property type="match status" value="1"/>
</dbReference>
<organism evidence="5 6">
    <name type="scientific">Salinisphaera japonica YTM-1</name>
    <dbReference type="NCBI Taxonomy" id="1209778"/>
    <lineage>
        <taxon>Bacteria</taxon>
        <taxon>Pseudomonadati</taxon>
        <taxon>Pseudomonadota</taxon>
        <taxon>Gammaproteobacteria</taxon>
        <taxon>Salinisphaerales</taxon>
        <taxon>Salinisphaeraceae</taxon>
        <taxon>Salinisphaera</taxon>
    </lineage>
</organism>
<dbReference type="InParanoid" id="A0A423PM47"/>
<dbReference type="SUPFAM" id="SSF56003">
    <property type="entry name" value="Molybdenum cofactor-binding domain"/>
    <property type="match status" value="1"/>
</dbReference>
<dbReference type="InterPro" id="IPR000674">
    <property type="entry name" value="Ald_Oxase/Xan_DH_a/b"/>
</dbReference>
<dbReference type="InterPro" id="IPR046867">
    <property type="entry name" value="AldOxase/xan_DH_MoCoBD2"/>
</dbReference>
<keyword evidence="3" id="KW-0560">Oxidoreductase</keyword>
<evidence type="ECO:0000256" key="3">
    <source>
        <dbReference type="ARBA" id="ARBA00023002"/>
    </source>
</evidence>